<sequence length="199" mass="22809">MAEDGSWEGIQRLGLLSTTALLDRFGLEGETRFRIESTRRPEIEVIEHPEHGRALIRDNKPMQEKVLERCLTGMTPAEWYETLNRRVFFWVERGRLLKLLGARAYRNRPHLVLELDAAELLRRHAADVTLSSINSGATFTMNPAPRGPDTFLRIQDHPENKAVVELAVDYAVPDAAGYVLSVSRWHGDQRLGEVWRRAR</sequence>
<proteinExistence type="predicted"/>
<protein>
    <submittedName>
        <fullName evidence="1">Uncharacterized protein</fullName>
    </submittedName>
</protein>
<organism evidence="1">
    <name type="scientific">uncultured Rubrobacteraceae bacterium</name>
    <dbReference type="NCBI Taxonomy" id="349277"/>
    <lineage>
        <taxon>Bacteria</taxon>
        <taxon>Bacillati</taxon>
        <taxon>Actinomycetota</taxon>
        <taxon>Rubrobacteria</taxon>
        <taxon>Rubrobacterales</taxon>
        <taxon>Rubrobacteraceae</taxon>
        <taxon>environmental samples</taxon>
    </lineage>
</organism>
<dbReference type="AlphaFoldDB" id="A0A6J4TC17"/>
<evidence type="ECO:0000313" key="1">
    <source>
        <dbReference type="EMBL" id="CAA9519382.1"/>
    </source>
</evidence>
<name>A0A6J4TC17_9ACTN</name>
<dbReference type="InterPro" id="IPR054271">
    <property type="entry name" value="DUF7002"/>
</dbReference>
<reference evidence="1" key="1">
    <citation type="submission" date="2020-02" db="EMBL/GenBank/DDBJ databases">
        <authorList>
            <person name="Meier V. D."/>
        </authorList>
    </citation>
    <scope>NUCLEOTIDE SEQUENCE</scope>
    <source>
        <strain evidence="1">AVDCRST_MAG05</strain>
    </source>
</reference>
<accession>A0A6J4TC17</accession>
<dbReference type="Pfam" id="PF22531">
    <property type="entry name" value="DUF7002"/>
    <property type="match status" value="1"/>
</dbReference>
<gene>
    <name evidence="1" type="ORF">AVDCRST_MAG05-3513</name>
</gene>
<dbReference type="EMBL" id="CADCVM010000391">
    <property type="protein sequence ID" value="CAA9519382.1"/>
    <property type="molecule type" value="Genomic_DNA"/>
</dbReference>